<protein>
    <submittedName>
        <fullName evidence="9">Uncharacterized protein</fullName>
    </submittedName>
</protein>
<evidence type="ECO:0000256" key="5">
    <source>
        <dbReference type="ARBA" id="ARBA00022840"/>
    </source>
</evidence>
<dbReference type="InterPro" id="IPR050534">
    <property type="entry name" value="Coronavir_polyprotein_1ab"/>
</dbReference>
<organism evidence="9 10">
    <name type="scientific">Staphylococcus saprophyticus subsp. saprophyticus (strain ATCC 15305 / DSM 20229 / NCIMB 8711 / NCTC 7292 / S-41)</name>
    <dbReference type="NCBI Taxonomy" id="342451"/>
    <lineage>
        <taxon>Bacteria</taxon>
        <taxon>Bacillati</taxon>
        <taxon>Bacillota</taxon>
        <taxon>Bacilli</taxon>
        <taxon>Bacillales</taxon>
        <taxon>Staphylococcaceae</taxon>
        <taxon>Staphylococcus</taxon>
    </lineage>
</organism>
<dbReference type="PATRIC" id="fig|342451.11.peg.75"/>
<feature type="domain" description="DNA2/NAM7 helicase-like C-terminal" evidence="8">
    <location>
        <begin position="923"/>
        <end position="1038"/>
    </location>
</feature>
<dbReference type="InterPro" id="IPR041679">
    <property type="entry name" value="DNA2/NAM7-like_C"/>
</dbReference>
<dbReference type="PANTHER" id="PTHR43788">
    <property type="entry name" value="DNA2/NAM7 HELICASE FAMILY MEMBER"/>
    <property type="match status" value="1"/>
</dbReference>
<keyword evidence="10" id="KW-1185">Reference proteome</keyword>
<evidence type="ECO:0000259" key="8">
    <source>
        <dbReference type="Pfam" id="PF13087"/>
    </source>
</evidence>
<reference evidence="9 10" key="1">
    <citation type="journal article" date="2005" name="Proc. Natl. Acad. Sci. U.S.A.">
        <title>Whole genome sequence of Staphylococcus saprophyticus reveals the pathogenesis of uncomplicated urinary tract infection.</title>
        <authorList>
            <person name="Kuroda M."/>
            <person name="Yamashita A."/>
            <person name="Hirakawa H."/>
            <person name="Kumano M."/>
            <person name="Morikawa K."/>
            <person name="Higashide M."/>
            <person name="Maruyama A."/>
            <person name="Inose Y."/>
            <person name="Matoba K."/>
            <person name="Toh H."/>
            <person name="Kuhara S."/>
            <person name="Hattori M."/>
            <person name="Ohta T."/>
        </authorList>
    </citation>
    <scope>NUCLEOTIDE SEQUENCE [LARGE SCALE GENOMIC DNA]</scope>
    <source>
        <strain evidence="10">ATCC 15305 / DSM 20229 / NCIMB 8711 / NCTC 7292 / S-41</strain>
    </source>
</reference>
<dbReference type="InterPro" id="IPR041677">
    <property type="entry name" value="DNA2/NAM7_AAA_11"/>
</dbReference>
<evidence type="ECO:0000256" key="4">
    <source>
        <dbReference type="ARBA" id="ARBA00022806"/>
    </source>
</evidence>
<dbReference type="Gene3D" id="3.40.50.300">
    <property type="entry name" value="P-loop containing nucleotide triphosphate hydrolases"/>
    <property type="match status" value="3"/>
</dbReference>
<dbReference type="eggNOG" id="COG0507">
    <property type="taxonomic scope" value="Bacteria"/>
</dbReference>
<evidence type="ECO:0000259" key="7">
    <source>
        <dbReference type="Pfam" id="PF13086"/>
    </source>
</evidence>
<dbReference type="Proteomes" id="UP000006371">
    <property type="component" value="Chromosome"/>
</dbReference>
<keyword evidence="3" id="KW-0378">Hydrolase</keyword>
<keyword evidence="6" id="KW-0175">Coiled coil</keyword>
<feature type="domain" description="DNA2/NAM7 helicase helicase" evidence="7">
    <location>
        <begin position="283"/>
        <end position="543"/>
    </location>
</feature>
<comment type="similarity">
    <text evidence="1">Belongs to the DNA2/NAM7 helicase family.</text>
</comment>
<evidence type="ECO:0000256" key="3">
    <source>
        <dbReference type="ARBA" id="ARBA00022801"/>
    </source>
</evidence>
<evidence type="ECO:0000313" key="9">
    <source>
        <dbReference type="EMBL" id="BAE17219.1"/>
    </source>
</evidence>
<dbReference type="SUPFAM" id="SSF52540">
    <property type="entry name" value="P-loop containing nucleoside triphosphate hydrolases"/>
    <property type="match status" value="1"/>
</dbReference>
<dbReference type="KEGG" id="ssp:SSP0074"/>
<feature type="coiled-coil region" evidence="6">
    <location>
        <begin position="615"/>
        <end position="649"/>
    </location>
</feature>
<keyword evidence="4" id="KW-0347">Helicase</keyword>
<evidence type="ECO:0000256" key="1">
    <source>
        <dbReference type="ARBA" id="ARBA00007913"/>
    </source>
</evidence>
<evidence type="ECO:0000256" key="2">
    <source>
        <dbReference type="ARBA" id="ARBA00022741"/>
    </source>
</evidence>
<dbReference type="Pfam" id="PF13087">
    <property type="entry name" value="AAA_12"/>
    <property type="match status" value="1"/>
</dbReference>
<proteinExistence type="inferred from homology"/>
<name>Q4A109_STAS1</name>
<dbReference type="Pfam" id="PF13086">
    <property type="entry name" value="AAA_11"/>
    <property type="match status" value="2"/>
</dbReference>
<dbReference type="InterPro" id="IPR027417">
    <property type="entry name" value="P-loop_NTPase"/>
</dbReference>
<dbReference type="OrthoDB" id="9757917at2"/>
<evidence type="ECO:0000256" key="6">
    <source>
        <dbReference type="SAM" id="Coils"/>
    </source>
</evidence>
<keyword evidence="2" id="KW-0547">Nucleotide-binding</keyword>
<dbReference type="HOGENOM" id="CLU_004155_0_1_9"/>
<evidence type="ECO:0000313" key="10">
    <source>
        <dbReference type="Proteomes" id="UP000006371"/>
    </source>
</evidence>
<accession>Q4A109</accession>
<dbReference type="GO" id="GO:0016787">
    <property type="term" value="F:hydrolase activity"/>
    <property type="evidence" value="ECO:0007669"/>
    <property type="project" value="UniProtKB-KW"/>
</dbReference>
<dbReference type="GO" id="GO:0005524">
    <property type="term" value="F:ATP binding"/>
    <property type="evidence" value="ECO:0007669"/>
    <property type="project" value="UniProtKB-KW"/>
</dbReference>
<gene>
    <name evidence="9" type="ordered locus">SSP0074</name>
</gene>
<dbReference type="PANTHER" id="PTHR43788:SF8">
    <property type="entry name" value="DNA-BINDING PROTEIN SMUBP-2"/>
    <property type="match status" value="1"/>
</dbReference>
<dbReference type="GO" id="GO:0043139">
    <property type="term" value="F:5'-3' DNA helicase activity"/>
    <property type="evidence" value="ECO:0007669"/>
    <property type="project" value="TreeGrafter"/>
</dbReference>
<dbReference type="AlphaFoldDB" id="Q4A109"/>
<dbReference type="eggNOG" id="COG0419">
    <property type="taxonomic scope" value="Bacteria"/>
</dbReference>
<dbReference type="eggNOG" id="COG1112">
    <property type="taxonomic scope" value="Bacteria"/>
</dbReference>
<keyword evidence="5" id="KW-0067">ATP-binding</keyword>
<dbReference type="RefSeq" id="WP_011302075.1">
    <property type="nucleotide sequence ID" value="NC_007350.1"/>
</dbReference>
<sequence>MANLVNDTLSAWLLVESLQPGEVKYDKGSTLPKSNFQNNEQQKQLQSFDDYYDIWNDERYTIAEQSQKYGKRIFRLYRNCFYYKEIDKEIQNIFNDNTEVFNPNEKRCYGYTFQTDENGKVITDSLHIPMIMSALKEIRNNKSANIEQIFNDSKRKFQQRFNEIIADEPINKDKLKRLDATYRDFFAVLISETNGIFKHYFVIEYVKNSESPDPNFNSFFIGDIERARKDPNQTLKAYIEGINGEKRIEVDENKEIFDEFLHPANLPDGRWPSQIEHKLYLMQQLAVNQITSSKEHISTVNGPPGTGKTTLLKDIFAHLVVERAKAFAALDEPRDAFENFKIHETDTSPIKVLKEEFSKFKMVVASSNNGAVENISKDLPKMEEVARDHEGKVFPDYELSYNKAIDELKSFSTIASRLIGEPAWGLFSGVFGKGDNINKVMNQIFNNGSNNSDSKFDDPHASFVKLLQNEKNSLSYKQLMKKWRDCTKDFGKELKKVKELKELSVEAYNKYKENEKLLNKEKELESEIEMLKESLNQNRNDLSSKNSELEDVKNNFQYIEQQIETIDEMIQTYNPNNIFKKMKSWLNQTTTNNLDKCKEDKIKLLEEKKSYHTKINDLQKCIKEISNNNKDFEQKIKNNEEKINECNIKLTEYNQYKSDSNVTFPDSDFWNKNKYEKRQVENLWNSNELQYHRGLLFLKAMELQKLILIANNGPVYYAMQDFKARNSYLDSAPIRVTNAWNVMHLIFPVVSTTFASFASMYRGLPKDFIDYLFIDEAGQALPQAAVGALYRSKRVIAVGDPIQIEPVVTMEDNLIANIRKGYNIHERLLSKESSVQTVADFANKYGYWKTQTDDDAKKHWIGIPLWVHRRCLKPMFTIANQIAYDNKMVLPKTITDIGKTGWYDVKGNSVQRQFVKEQGDKVIALLKNDWKQSIENGENEPSVYVISPFTEVKKQIQLLARRELIQTVSDDTKKVSDWIKNSIGTVHTFQGKEAKKVYFVIGTDNNQDGAVNWSCAKPNLLNVAVTRAKKEFYIIGDKERIKSKPYYSVINLESNIEYLDEAIEGGRDTNKKFN</sequence>
<dbReference type="EMBL" id="AP008934">
    <property type="protein sequence ID" value="BAE17219.1"/>
    <property type="molecule type" value="Genomic_DNA"/>
</dbReference>
<feature type="domain" description="DNA2/NAM7 helicase helicase" evidence="7">
    <location>
        <begin position="750"/>
        <end position="809"/>
    </location>
</feature>
<dbReference type="GeneID" id="3616349"/>
<feature type="coiled-coil region" evidence="6">
    <location>
        <begin position="514"/>
        <end position="555"/>
    </location>
</feature>